<comment type="caution">
    <text evidence="3">The sequence shown here is derived from an EMBL/GenBank/DDBJ whole genome shotgun (WGS) entry which is preliminary data.</text>
</comment>
<reference evidence="3 4" key="1">
    <citation type="submission" date="2023-07" db="EMBL/GenBank/DDBJ databases">
        <title>Alkalimonas sp., MEB108 novel, alkaliphilic bacterium isolated from Lonar Lake, India.</title>
        <authorList>
            <person name="Joshi A."/>
            <person name="Thite S."/>
        </authorList>
    </citation>
    <scope>NUCLEOTIDE SEQUENCE [LARGE SCALE GENOMIC DNA]</scope>
    <source>
        <strain evidence="3 4">MEB108</strain>
    </source>
</reference>
<dbReference type="RefSeq" id="WP_330128384.1">
    <property type="nucleotide sequence ID" value="NZ_JAUHLI010000006.1"/>
</dbReference>
<protein>
    <submittedName>
        <fullName evidence="3">ElyC/SanA/YdcF family protein</fullName>
    </submittedName>
</protein>
<keyword evidence="1" id="KW-1133">Transmembrane helix</keyword>
<proteinExistence type="predicted"/>
<accession>A0ABU7J470</accession>
<dbReference type="PANTHER" id="PTHR30336">
    <property type="entry name" value="INNER MEMBRANE PROTEIN, PROBABLE PERMEASE"/>
    <property type="match status" value="1"/>
</dbReference>
<evidence type="ECO:0000313" key="3">
    <source>
        <dbReference type="EMBL" id="MEE2001281.1"/>
    </source>
</evidence>
<keyword evidence="1" id="KW-0472">Membrane</keyword>
<dbReference type="InterPro" id="IPR003848">
    <property type="entry name" value="DUF218"/>
</dbReference>
<dbReference type="Pfam" id="PF02698">
    <property type="entry name" value="DUF218"/>
    <property type="match status" value="1"/>
</dbReference>
<evidence type="ECO:0000313" key="4">
    <source>
        <dbReference type="Proteomes" id="UP001336314"/>
    </source>
</evidence>
<feature type="domain" description="DUF218" evidence="2">
    <location>
        <begin position="74"/>
        <end position="236"/>
    </location>
</feature>
<dbReference type="Proteomes" id="UP001336314">
    <property type="component" value="Unassembled WGS sequence"/>
</dbReference>
<evidence type="ECO:0000259" key="2">
    <source>
        <dbReference type="Pfam" id="PF02698"/>
    </source>
</evidence>
<keyword evidence="1" id="KW-0812">Transmembrane</keyword>
<keyword evidence="4" id="KW-1185">Reference proteome</keyword>
<feature type="transmembrane region" description="Helical" evidence="1">
    <location>
        <begin position="32"/>
        <end position="53"/>
    </location>
</feature>
<sequence length="252" mass="28029">MDALLKSLLMPLPLLLLWLLFATILCVRKQPLGLWLLCLAVIALWCGSSSALTERLAAGLELRYPAYQPSGAIDNIIVLGCYHSDYSHLPLSSRMAECSVARLTEGIILWHQHPEARLIVSGHLPGLSGNHTQLAADLAIALGVDERKIVRMTQPTNTQQEAAAAAPLIVDQRNVLVTSAIHMPRAMRWFDYYGAEVTAAPAHFQVRRPAGEHGIAGYLPSPQGIRTLTLTHYEYLALWQQRFKLWWDPENP</sequence>
<dbReference type="CDD" id="cd06259">
    <property type="entry name" value="YdcF-like"/>
    <property type="match status" value="1"/>
</dbReference>
<organism evidence="3 4">
    <name type="scientific">Alkalimonas cellulosilytica</name>
    <dbReference type="NCBI Taxonomy" id="3058395"/>
    <lineage>
        <taxon>Bacteria</taxon>
        <taxon>Pseudomonadati</taxon>
        <taxon>Pseudomonadota</taxon>
        <taxon>Gammaproteobacteria</taxon>
        <taxon>Alkalimonas</taxon>
    </lineage>
</organism>
<name>A0ABU7J470_9GAMM</name>
<dbReference type="EMBL" id="JAUHLI010000006">
    <property type="protein sequence ID" value="MEE2001281.1"/>
    <property type="molecule type" value="Genomic_DNA"/>
</dbReference>
<evidence type="ECO:0000256" key="1">
    <source>
        <dbReference type="SAM" id="Phobius"/>
    </source>
</evidence>
<dbReference type="PANTHER" id="PTHR30336:SF4">
    <property type="entry name" value="ENVELOPE BIOGENESIS FACTOR ELYC"/>
    <property type="match status" value="1"/>
</dbReference>
<dbReference type="InterPro" id="IPR051599">
    <property type="entry name" value="Cell_Envelope_Assoc"/>
</dbReference>
<gene>
    <name evidence="3" type="ORF">QWY20_07435</name>
</gene>